<evidence type="ECO:0000256" key="8">
    <source>
        <dbReference type="ARBA" id="ARBA00023043"/>
    </source>
</evidence>
<evidence type="ECO:0000256" key="7">
    <source>
        <dbReference type="ARBA" id="ARBA00022801"/>
    </source>
</evidence>
<evidence type="ECO:0000313" key="14">
    <source>
        <dbReference type="Proteomes" id="UP000000314"/>
    </source>
</evidence>
<dbReference type="PANTHER" id="PTHR16036:SF2">
    <property type="entry name" value="TRNA ENDONUCLEASE ANKZF1"/>
    <property type="match status" value="1"/>
</dbReference>
<dbReference type="Gene3D" id="1.25.40.20">
    <property type="entry name" value="Ankyrin repeat-containing domain"/>
    <property type="match status" value="1"/>
</dbReference>
<keyword evidence="6 10" id="KW-0255">Endonuclease</keyword>
<feature type="compositionally biased region" description="Basic and acidic residues" evidence="11">
    <location>
        <begin position="389"/>
        <end position="401"/>
    </location>
</feature>
<dbReference type="Pfam" id="PF00023">
    <property type="entry name" value="Ank"/>
    <property type="match status" value="1"/>
</dbReference>
<evidence type="ECO:0000256" key="9">
    <source>
        <dbReference type="ARBA" id="ARBA00023054"/>
    </source>
</evidence>
<evidence type="ECO:0000256" key="1">
    <source>
        <dbReference type="ARBA" id="ARBA00004496"/>
    </source>
</evidence>
<protein>
    <submittedName>
        <fullName evidence="13">Zinc finger protein</fullName>
    </submittedName>
</protein>
<feature type="domain" description="VLRF1" evidence="12">
    <location>
        <begin position="198"/>
        <end position="359"/>
    </location>
</feature>
<keyword evidence="3 10" id="KW-0963">Cytoplasm</keyword>
<dbReference type="STRING" id="644223.C4QW58"/>
<dbReference type="SUPFAM" id="SSF48403">
    <property type="entry name" value="Ankyrin repeat"/>
    <property type="match status" value="1"/>
</dbReference>
<evidence type="ECO:0000313" key="13">
    <source>
        <dbReference type="EMBL" id="CAY67481.1"/>
    </source>
</evidence>
<evidence type="ECO:0000259" key="12">
    <source>
        <dbReference type="PROSITE" id="PS52044"/>
    </source>
</evidence>
<keyword evidence="9" id="KW-0175">Coiled coil</keyword>
<keyword evidence="14" id="KW-1185">Reference proteome</keyword>
<accession>C4QW58</accession>
<name>C4QW58_KOMPG</name>
<sequence length="609" mass="69084">MFKKHELYVYDLPVKILDSIKVLYFDSFSTISKAPEAKELQSNEPKVDSNICRVCQKELNKNDSEQFRSHVQSDLHRLNLKRQAANLPIVNEEEFERLVQDDDNVSISGSDYDSEDDLGKDEFASEKSRLETITEDYGDLSLNDVSFLNTKSPYICFSSDLLPAEKCFGIYKTIFTDLDNSKDPRKLLQDLNSQKDKDSHISALFMIGGGHFAGAIISHKRRNVKGNKGSEDQLLEQSVELVEHKTFHRYTTRRKQGGSQSASDNGKGKANSAGASLRRYNEAELQKDVRELLGNWAHYLKDCQSVFIRANGSSNRNILVGYESAPLQNNDPRVKSFPFTTKRATSSALKKAWVQLTHLTILDTPKSDEKLKQKLLKQQENITKSRSGGRKDSQKDSKLDPEEIHTAEIVSLIEKSRAPALIAYFRKNKLATDFTLKPEQKFSSVSTPLHYAAAHGSPHICQVLLVNLKADPTITNSTGRTPCEISASTQIRRAFQVARKTLGESAWDWEKANVGPPKSKDEFDQEDAEVSKAEDERKRMIIEEKLAETRQKFENQYQERYGSGTKLQQFNTVTQQTNLSSLSDDQKLRLMREQRARAAEARMKSLQNK</sequence>
<dbReference type="SMR" id="C4QW58"/>
<feature type="region of interest" description="Disordered" evidence="11">
    <location>
        <begin position="510"/>
        <end position="534"/>
    </location>
</feature>
<dbReference type="EMBL" id="FN392319">
    <property type="protein sequence ID" value="CAY67481.1"/>
    <property type="molecule type" value="Genomic_DNA"/>
</dbReference>
<dbReference type="HOGENOM" id="CLU_014293_1_1_1"/>
<dbReference type="InterPro" id="IPR002110">
    <property type="entry name" value="Ankyrin_rpt"/>
</dbReference>
<feature type="region of interest" description="Disordered" evidence="11">
    <location>
        <begin position="378"/>
        <end position="401"/>
    </location>
</feature>
<dbReference type="GO" id="GO:0004519">
    <property type="term" value="F:endonuclease activity"/>
    <property type="evidence" value="ECO:0007669"/>
    <property type="project" value="UniProtKB-KW"/>
</dbReference>
<dbReference type="PANTHER" id="PTHR16036">
    <property type="entry name" value="ANKYRIN REPEAT AND ZINC FINGER DOMAIN-CONTAINING PROTEIN 1"/>
    <property type="match status" value="1"/>
</dbReference>
<dbReference type="OrthoDB" id="429841at2759"/>
<dbReference type="InterPro" id="IPR036770">
    <property type="entry name" value="Ankyrin_rpt-contain_sf"/>
</dbReference>
<dbReference type="InParanoid" id="C4QW58"/>
<comment type="similarity">
    <text evidence="2 10">Belongs to the ANKZF1/VMS1 family.</text>
</comment>
<gene>
    <name evidence="13" type="ordered locus">PAS_chr1-1_0119</name>
</gene>
<feature type="compositionally biased region" description="Basic residues" evidence="11">
    <location>
        <begin position="247"/>
        <end position="256"/>
    </location>
</feature>
<dbReference type="GO" id="GO:0005737">
    <property type="term" value="C:cytoplasm"/>
    <property type="evidence" value="ECO:0007669"/>
    <property type="project" value="UniProtKB-SubCell"/>
</dbReference>
<keyword evidence="7 10" id="KW-0378">Hydrolase</keyword>
<dbReference type="Pfam" id="PF18826">
    <property type="entry name" value="bVLRF1"/>
    <property type="match status" value="1"/>
</dbReference>
<dbReference type="PROSITE" id="PS52044">
    <property type="entry name" value="VLRF1"/>
    <property type="match status" value="1"/>
</dbReference>
<evidence type="ECO:0000256" key="3">
    <source>
        <dbReference type="ARBA" id="ARBA00022490"/>
    </source>
</evidence>
<proteinExistence type="inferred from homology"/>
<dbReference type="GO" id="GO:0016787">
    <property type="term" value="F:hydrolase activity"/>
    <property type="evidence" value="ECO:0007669"/>
    <property type="project" value="UniProtKB-KW"/>
</dbReference>
<dbReference type="FunCoup" id="C4QW58">
    <property type="interactions" value="195"/>
</dbReference>
<dbReference type="Proteomes" id="UP000000314">
    <property type="component" value="Chromosome 1"/>
</dbReference>
<feature type="active site" evidence="10">
    <location>
        <position position="260"/>
    </location>
</feature>
<keyword evidence="4 10" id="KW-0540">Nuclease</keyword>
<comment type="domain">
    <text evidence="10">The VLRF1 domain mediates binding to the 60S ribosomal subunit.</text>
</comment>
<evidence type="ECO:0000256" key="4">
    <source>
        <dbReference type="ARBA" id="ARBA00022722"/>
    </source>
</evidence>
<evidence type="ECO:0000256" key="11">
    <source>
        <dbReference type="SAM" id="MobiDB-lite"/>
    </source>
</evidence>
<evidence type="ECO:0000256" key="6">
    <source>
        <dbReference type="ARBA" id="ARBA00022759"/>
    </source>
</evidence>
<comment type="subcellular location">
    <subcellularLocation>
        <location evidence="1">Cytoplasm</location>
    </subcellularLocation>
</comment>
<dbReference type="GeneID" id="8197914"/>
<organism evidence="13 14">
    <name type="scientific">Komagataella phaffii (strain GS115 / ATCC 20864)</name>
    <name type="common">Yeast</name>
    <name type="synonym">Pichia pastoris</name>
    <dbReference type="NCBI Taxonomy" id="644223"/>
    <lineage>
        <taxon>Eukaryota</taxon>
        <taxon>Fungi</taxon>
        <taxon>Dikarya</taxon>
        <taxon>Ascomycota</taxon>
        <taxon>Saccharomycotina</taxon>
        <taxon>Pichiomycetes</taxon>
        <taxon>Pichiales</taxon>
        <taxon>Pichiaceae</taxon>
        <taxon>Komagataella</taxon>
    </lineage>
</organism>
<dbReference type="InterPro" id="IPR047139">
    <property type="entry name" value="ANKZ1/VMS1"/>
</dbReference>
<feature type="region of interest" description="Disordered" evidence="11">
    <location>
        <begin position="247"/>
        <end position="275"/>
    </location>
</feature>
<keyword evidence="8" id="KW-0040">ANK repeat</keyword>
<evidence type="ECO:0000256" key="2">
    <source>
        <dbReference type="ARBA" id="ARBA00009262"/>
    </source>
</evidence>
<dbReference type="OMA" id="GPHIFMC"/>
<dbReference type="eggNOG" id="KOG2505">
    <property type="taxonomic scope" value="Eukaryota"/>
</dbReference>
<reference evidence="13 14" key="1">
    <citation type="journal article" date="2009" name="Nat. Biotechnol.">
        <title>Genome sequence of the recombinant protein production host Pichia pastoris.</title>
        <authorList>
            <person name="De Schutter K."/>
            <person name="Lin Y.C."/>
            <person name="Tiels P."/>
            <person name="Van Hecke A."/>
            <person name="Glinka S."/>
            <person name="Weber-Lehmann J."/>
            <person name="Rouze P."/>
            <person name="Van de Peer Y."/>
            <person name="Callewaert N."/>
        </authorList>
    </citation>
    <scope>NUCLEOTIDE SEQUENCE [LARGE SCALE GENOMIC DNA]</scope>
    <source>
        <strain evidence="14">GS115 / ATCC 20864</strain>
    </source>
</reference>
<dbReference type="GO" id="GO:0036503">
    <property type="term" value="P:ERAD pathway"/>
    <property type="evidence" value="ECO:0007669"/>
    <property type="project" value="TreeGrafter"/>
</dbReference>
<dbReference type="RefSeq" id="XP_002489762.1">
    <property type="nucleotide sequence ID" value="XM_002489717.1"/>
</dbReference>
<dbReference type="KEGG" id="ppa:PAS_chr1-1_0119"/>
<dbReference type="AlphaFoldDB" id="C4QW58"/>
<evidence type="ECO:0000256" key="10">
    <source>
        <dbReference type="PROSITE-ProRule" id="PRU01389"/>
    </source>
</evidence>
<keyword evidence="5" id="KW-0677">Repeat</keyword>
<dbReference type="InterPro" id="IPR041175">
    <property type="entry name" value="VLRF1/Vms1"/>
</dbReference>
<evidence type="ECO:0000256" key="5">
    <source>
        <dbReference type="ARBA" id="ARBA00022737"/>
    </source>
</evidence>